<feature type="compositionally biased region" description="Low complexity" evidence="1">
    <location>
        <begin position="35"/>
        <end position="46"/>
    </location>
</feature>
<dbReference type="InterPro" id="IPR010985">
    <property type="entry name" value="Ribbon_hlx_hlx"/>
</dbReference>
<feature type="compositionally biased region" description="Pro residues" evidence="1">
    <location>
        <begin position="25"/>
        <end position="34"/>
    </location>
</feature>
<organism evidence="2 3">
    <name type="scientific">Deinococcus gobiensis (strain DSM 21396 / JCM 16679 / CGMCC 1.7299 / I-0)</name>
    <dbReference type="NCBI Taxonomy" id="745776"/>
    <lineage>
        <taxon>Bacteria</taxon>
        <taxon>Thermotogati</taxon>
        <taxon>Deinococcota</taxon>
        <taxon>Deinococci</taxon>
        <taxon>Deinococcales</taxon>
        <taxon>Deinococcaceae</taxon>
        <taxon>Deinococcus</taxon>
    </lineage>
</organism>
<evidence type="ECO:0000256" key="1">
    <source>
        <dbReference type="SAM" id="MobiDB-lite"/>
    </source>
</evidence>
<dbReference type="AlphaFoldDB" id="H8H3K5"/>
<dbReference type="RefSeq" id="WP_014686912.1">
    <property type="nucleotide sequence ID" value="NC_017792.1"/>
</dbReference>
<keyword evidence="2" id="KW-0614">Plasmid</keyword>
<dbReference type="KEGG" id="dgo:DGo_PD0028"/>
<dbReference type="OrthoDB" id="71324at2"/>
<evidence type="ECO:0000313" key="2">
    <source>
        <dbReference type="EMBL" id="AFD28102.1"/>
    </source>
</evidence>
<dbReference type="GO" id="GO:0006355">
    <property type="term" value="P:regulation of DNA-templated transcription"/>
    <property type="evidence" value="ECO:0007669"/>
    <property type="project" value="InterPro"/>
</dbReference>
<feature type="region of interest" description="Disordered" evidence="1">
    <location>
        <begin position="1"/>
        <end position="49"/>
    </location>
</feature>
<gene>
    <name evidence="2" type="ordered locus">DGo_PD0028</name>
</gene>
<dbReference type="Gene3D" id="1.10.1220.10">
    <property type="entry name" value="Met repressor-like"/>
    <property type="match status" value="1"/>
</dbReference>
<reference evidence="2 3" key="1">
    <citation type="journal article" date="2012" name="PLoS ONE">
        <title>Genome sequence and transcriptome analysis of the radioresistant bacterium Deinococcus gobiensis: insights into the extreme environmental adaptations.</title>
        <authorList>
            <person name="Yuan M."/>
            <person name="Chen M."/>
            <person name="Zhang W."/>
            <person name="Lu W."/>
            <person name="Wang J."/>
            <person name="Yang M."/>
            <person name="Zhao P."/>
            <person name="Tang R."/>
            <person name="Li X."/>
            <person name="Hao Y."/>
            <person name="Zhou Z."/>
            <person name="Zhan Y."/>
            <person name="Yu H."/>
            <person name="Teng C."/>
            <person name="Yan Y."/>
            <person name="Ping S."/>
            <person name="Wang Y."/>
            <person name="Lin M."/>
        </authorList>
    </citation>
    <scope>NUCLEOTIDE SEQUENCE [LARGE SCALE GENOMIC DNA]</scope>
    <source>
        <strain evidence="3">DSM 21396 / JCM 16679 / CGMCC 1.7299 / I-0</strain>
        <plasmid evidence="2">P4</plasmid>
    </source>
</reference>
<geneLocation type="plasmid" evidence="2 3">
    <name>P4</name>
</geneLocation>
<dbReference type="InterPro" id="IPR013321">
    <property type="entry name" value="Arc_rbn_hlx_hlx"/>
</dbReference>
<evidence type="ECO:0000313" key="3">
    <source>
        <dbReference type="Proteomes" id="UP000007575"/>
    </source>
</evidence>
<keyword evidence="3" id="KW-1185">Reference proteome</keyword>
<dbReference type="HOGENOM" id="CLU_2408376_0_0_0"/>
<sequence length="92" mass="10230">MTKKGLSIGAAMKQRMTTTQEREAPQPPAEPAPLPQTEAAPAPAEAEPLDSFNTRLPRSLHKRLKVHVAVEGRKIQDVVQKALDEYLRKFES</sequence>
<proteinExistence type="predicted"/>
<dbReference type="Proteomes" id="UP000007575">
    <property type="component" value="Plasmid P4"/>
</dbReference>
<dbReference type="EMBL" id="CP002195">
    <property type="protein sequence ID" value="AFD28102.1"/>
    <property type="molecule type" value="Genomic_DNA"/>
</dbReference>
<protein>
    <submittedName>
        <fullName evidence="2">Uncharacterized protein</fullName>
    </submittedName>
</protein>
<name>H8H3K5_DEIGI</name>
<dbReference type="SUPFAM" id="SSF47598">
    <property type="entry name" value="Ribbon-helix-helix"/>
    <property type="match status" value="1"/>
</dbReference>
<dbReference type="PATRIC" id="fig|745776.4.peg.4013"/>
<accession>H8H3K5</accession>